<evidence type="ECO:0000256" key="3">
    <source>
        <dbReference type="ARBA" id="ARBA00022692"/>
    </source>
</evidence>
<dbReference type="PRINTS" id="PR01840">
    <property type="entry name" value="TATCFAMILY"/>
</dbReference>
<dbReference type="Pfam" id="PF00902">
    <property type="entry name" value="TatC"/>
    <property type="match status" value="1"/>
</dbReference>
<keyword evidence="7" id="KW-0496">Mitochondrion</keyword>
<geneLocation type="mitochondrion" evidence="7"/>
<dbReference type="GO" id="GO:0065002">
    <property type="term" value="P:intracellular protein transmembrane transport"/>
    <property type="evidence" value="ECO:0007669"/>
    <property type="project" value="TreeGrafter"/>
</dbReference>
<dbReference type="InterPro" id="IPR002033">
    <property type="entry name" value="TatC"/>
</dbReference>
<dbReference type="PANTHER" id="PTHR30371:SF0">
    <property type="entry name" value="SEC-INDEPENDENT PROTEIN TRANSLOCASE PROTEIN TATC, CHLOROPLASTIC-RELATED"/>
    <property type="match status" value="1"/>
</dbReference>
<reference evidence="7" key="1">
    <citation type="journal article" date="2014" name="Mol. Biol. Evol.">
        <title>350 my of mitochondrial genome stasis in mosses, an early land plant lineage.</title>
        <authorList>
            <person name="Liu Y."/>
            <person name="Medina R."/>
            <person name="Goffinet B."/>
        </authorList>
    </citation>
    <scope>NUCLEOTIDE SEQUENCE</scope>
</reference>
<sequence>MNFLFKTILKEVRIRFFRTFICFSLTGFTCYWFSEDFFFLSAKPFLAFSYSGFICTQLTEASSTYVTISLISCFYFLFPFLSYQIWCFSIPSCYEEQKKKYNNFFYLSGFRFFFSLFFTFVGVVPNIWHFLYKLNITSTNLLIIKLQPKIFDYIVLTVRILFILSICSQVQVLVICLLESKAIFVKTSIKNRRFFMVLSFLIAAFLTPSDIWCQIVACLFIYLIIELTTFYALIIRVYKKQLALF</sequence>
<feature type="transmembrane region" description="Helical" evidence="6">
    <location>
        <begin position="190"/>
        <end position="208"/>
    </location>
</feature>
<accession>A0A075BNN4</accession>
<feature type="transmembrane region" description="Helical" evidence="6">
    <location>
        <begin position="214"/>
        <end position="235"/>
    </location>
</feature>
<evidence type="ECO:0000313" key="8">
    <source>
        <dbReference type="EMBL" id="AHI16164.1"/>
    </source>
</evidence>
<evidence type="ECO:0000256" key="4">
    <source>
        <dbReference type="ARBA" id="ARBA00022989"/>
    </source>
</evidence>
<evidence type="ECO:0000256" key="2">
    <source>
        <dbReference type="ARBA" id="ARBA00008882"/>
    </source>
</evidence>
<feature type="transmembrane region" description="Helical" evidence="6">
    <location>
        <begin position="65"/>
        <end position="83"/>
    </location>
</feature>
<dbReference type="GO" id="GO:0043953">
    <property type="term" value="P:protein transport by the Tat complex"/>
    <property type="evidence" value="ECO:0007669"/>
    <property type="project" value="TreeGrafter"/>
</dbReference>
<organism evidence="7">
    <name type="scientific">Sphagnum palustre</name>
    <name type="common">Blunt-leaved bog-moss</name>
    <name type="synonym">Sphagnum cymbifolium</name>
    <dbReference type="NCBI Taxonomy" id="13805"/>
    <lineage>
        <taxon>Eukaryota</taxon>
        <taxon>Viridiplantae</taxon>
        <taxon>Streptophyta</taxon>
        <taxon>Embryophyta</taxon>
        <taxon>Bryophyta</taxon>
        <taxon>Sphagnophytina</taxon>
        <taxon>Sphagnopsida</taxon>
        <taxon>Sphagnales</taxon>
        <taxon>Sphagnaceae</taxon>
        <taxon>Sphagnum</taxon>
    </lineage>
</organism>
<feature type="transmembrane region" description="Helical" evidence="6">
    <location>
        <begin position="104"/>
        <end position="130"/>
    </location>
</feature>
<keyword evidence="5 6" id="KW-0472">Membrane</keyword>
<feature type="transmembrane region" description="Helical" evidence="6">
    <location>
        <begin position="16"/>
        <end position="34"/>
    </location>
</feature>
<evidence type="ECO:0000256" key="5">
    <source>
        <dbReference type="ARBA" id="ARBA00023136"/>
    </source>
</evidence>
<comment type="subcellular location">
    <subcellularLocation>
        <location evidence="1">Membrane</location>
        <topology evidence="1">Multi-pass membrane protein</topology>
    </subcellularLocation>
</comment>
<dbReference type="RefSeq" id="YP_009047580.1">
    <property type="nucleotide sequence ID" value="NC_024521.1"/>
</dbReference>
<evidence type="ECO:0000256" key="1">
    <source>
        <dbReference type="ARBA" id="ARBA00004141"/>
    </source>
</evidence>
<feature type="transmembrane region" description="Helical" evidence="6">
    <location>
        <begin position="150"/>
        <end position="178"/>
    </location>
</feature>
<protein>
    <submittedName>
        <fullName evidence="7">Sec-independent protein translocase protein</fullName>
    </submittedName>
</protein>
<evidence type="ECO:0000256" key="6">
    <source>
        <dbReference type="SAM" id="Phobius"/>
    </source>
</evidence>
<comment type="similarity">
    <text evidence="2">Belongs to the TatC family.</text>
</comment>
<dbReference type="GeneID" id="19907284"/>
<keyword evidence="3 6" id="KW-0812">Transmembrane</keyword>
<keyword evidence="4 6" id="KW-1133">Transmembrane helix</keyword>
<name>A0A075BNN4_SPHPA</name>
<dbReference type="AlphaFoldDB" id="A0A075BNN4"/>
<proteinExistence type="inferred from homology"/>
<reference evidence="8" key="2">
    <citation type="journal article" date="2014" name="Syst. Biol.">
        <title>Mitochondrial Phylogenomics of Early Land Plants: Mitigating the Effects of Saturation, Compositional Heterogeneity, and Codon-usage Bias.</title>
        <authorList>
            <person name="Liu Y."/>
            <person name="Cox C.J."/>
            <person name="Wang W."/>
            <person name="Goffinet B."/>
        </authorList>
    </citation>
    <scope>NUCLEOTIDE SEQUENCE</scope>
</reference>
<dbReference type="EMBL" id="KC662831">
    <property type="protein sequence ID" value="AHI16164.1"/>
    <property type="molecule type" value="Genomic_DNA"/>
</dbReference>
<dbReference type="GO" id="GO:0009977">
    <property type="term" value="F:proton motive force dependent protein transmembrane transporter activity"/>
    <property type="evidence" value="ECO:0007669"/>
    <property type="project" value="TreeGrafter"/>
</dbReference>
<evidence type="ECO:0000313" key="7">
    <source>
        <dbReference type="EMBL" id="AGN74371.1"/>
    </source>
</evidence>
<dbReference type="PANTHER" id="PTHR30371">
    <property type="entry name" value="SEC-INDEPENDENT PROTEIN TRANSLOCASE PROTEIN TATC"/>
    <property type="match status" value="1"/>
</dbReference>
<dbReference type="GO" id="GO:0033281">
    <property type="term" value="C:TAT protein transport complex"/>
    <property type="evidence" value="ECO:0007669"/>
    <property type="project" value="TreeGrafter"/>
</dbReference>
<gene>
    <name evidence="7" type="primary">tatC</name>
    <name evidence="7" type="ORF">SppaM_p11</name>
</gene>
<dbReference type="NCBIfam" id="TIGR00945">
    <property type="entry name" value="tatC"/>
    <property type="match status" value="1"/>
</dbReference>
<dbReference type="EMBL" id="KC784957">
    <property type="protein sequence ID" value="AGN74371.1"/>
    <property type="molecule type" value="Genomic_DNA"/>
</dbReference>